<name>A0AAV2D9N3_9ROSI</name>
<dbReference type="AlphaFoldDB" id="A0AAV2D9N3"/>
<evidence type="ECO:0000313" key="1">
    <source>
        <dbReference type="EMBL" id="CAL1369457.1"/>
    </source>
</evidence>
<dbReference type="EMBL" id="OZ034815">
    <property type="protein sequence ID" value="CAL1369457.1"/>
    <property type="molecule type" value="Genomic_DNA"/>
</dbReference>
<organism evidence="1 2">
    <name type="scientific">Linum trigynum</name>
    <dbReference type="NCBI Taxonomy" id="586398"/>
    <lineage>
        <taxon>Eukaryota</taxon>
        <taxon>Viridiplantae</taxon>
        <taxon>Streptophyta</taxon>
        <taxon>Embryophyta</taxon>
        <taxon>Tracheophyta</taxon>
        <taxon>Spermatophyta</taxon>
        <taxon>Magnoliopsida</taxon>
        <taxon>eudicotyledons</taxon>
        <taxon>Gunneridae</taxon>
        <taxon>Pentapetalae</taxon>
        <taxon>rosids</taxon>
        <taxon>fabids</taxon>
        <taxon>Malpighiales</taxon>
        <taxon>Linaceae</taxon>
        <taxon>Linum</taxon>
    </lineage>
</organism>
<accession>A0AAV2D9N3</accession>
<gene>
    <name evidence="1" type="ORF">LTRI10_LOCUS12058</name>
</gene>
<keyword evidence="2" id="KW-1185">Reference proteome</keyword>
<reference evidence="1 2" key="1">
    <citation type="submission" date="2024-04" db="EMBL/GenBank/DDBJ databases">
        <authorList>
            <person name="Fracassetti M."/>
        </authorList>
    </citation>
    <scope>NUCLEOTIDE SEQUENCE [LARGE SCALE GENOMIC DNA]</scope>
</reference>
<proteinExistence type="predicted"/>
<protein>
    <submittedName>
        <fullName evidence="1">Uncharacterized protein</fullName>
    </submittedName>
</protein>
<sequence length="85" mass="9778">MSSEHYLILPRTPATTLQLISGILPPRLQQTRDDKLTDRRHEVVGFQLPVNPVHDHVATIVVQIPIHDLRVQVPLLGRRQFRDAF</sequence>
<dbReference type="Proteomes" id="UP001497516">
    <property type="component" value="Chromosome 2"/>
</dbReference>
<evidence type="ECO:0000313" key="2">
    <source>
        <dbReference type="Proteomes" id="UP001497516"/>
    </source>
</evidence>